<keyword evidence="7" id="KW-1185">Reference proteome</keyword>
<accession>A0A2J6SIW5</accession>
<protein>
    <recommendedName>
        <fullName evidence="8">General substrate transporter</fullName>
    </recommendedName>
</protein>
<dbReference type="PANTHER" id="PTHR48022">
    <property type="entry name" value="PLASTIDIC GLUCOSE TRANSPORTER 4"/>
    <property type="match status" value="1"/>
</dbReference>
<feature type="transmembrane region" description="Helical" evidence="5">
    <location>
        <begin position="341"/>
        <end position="362"/>
    </location>
</feature>
<feature type="transmembrane region" description="Helical" evidence="5">
    <location>
        <begin position="57"/>
        <end position="77"/>
    </location>
</feature>
<evidence type="ECO:0000256" key="2">
    <source>
        <dbReference type="ARBA" id="ARBA00022692"/>
    </source>
</evidence>
<evidence type="ECO:0000313" key="6">
    <source>
        <dbReference type="EMBL" id="PMD50705.1"/>
    </source>
</evidence>
<keyword evidence="4 5" id="KW-0472">Membrane</keyword>
<evidence type="ECO:0000256" key="1">
    <source>
        <dbReference type="ARBA" id="ARBA00004141"/>
    </source>
</evidence>
<name>A0A2J6SIW5_9HELO</name>
<dbReference type="AlphaFoldDB" id="A0A2J6SIW5"/>
<dbReference type="Pfam" id="PF00083">
    <property type="entry name" value="Sugar_tr"/>
    <property type="match status" value="2"/>
</dbReference>
<feature type="transmembrane region" description="Helical" evidence="5">
    <location>
        <begin position="235"/>
        <end position="251"/>
    </location>
</feature>
<dbReference type="InterPro" id="IPR036259">
    <property type="entry name" value="MFS_trans_sf"/>
</dbReference>
<dbReference type="GeneID" id="36593546"/>
<evidence type="ECO:0008006" key="8">
    <source>
        <dbReference type="Google" id="ProtNLM"/>
    </source>
</evidence>
<proteinExistence type="predicted"/>
<dbReference type="InParanoid" id="A0A2J6SIW5"/>
<organism evidence="6 7">
    <name type="scientific">Hyaloscypha bicolor E</name>
    <dbReference type="NCBI Taxonomy" id="1095630"/>
    <lineage>
        <taxon>Eukaryota</taxon>
        <taxon>Fungi</taxon>
        <taxon>Dikarya</taxon>
        <taxon>Ascomycota</taxon>
        <taxon>Pezizomycotina</taxon>
        <taxon>Leotiomycetes</taxon>
        <taxon>Helotiales</taxon>
        <taxon>Hyaloscyphaceae</taxon>
        <taxon>Hyaloscypha</taxon>
        <taxon>Hyaloscypha bicolor</taxon>
    </lineage>
</organism>
<dbReference type="InterPro" id="IPR005828">
    <property type="entry name" value="MFS_sugar_transport-like"/>
</dbReference>
<dbReference type="EMBL" id="KZ613913">
    <property type="protein sequence ID" value="PMD50705.1"/>
    <property type="molecule type" value="Genomic_DNA"/>
</dbReference>
<dbReference type="OrthoDB" id="6133115at2759"/>
<comment type="subcellular location">
    <subcellularLocation>
        <location evidence="1">Membrane</location>
        <topology evidence="1">Multi-pass membrane protein</topology>
    </subcellularLocation>
</comment>
<feature type="transmembrane region" description="Helical" evidence="5">
    <location>
        <begin position="120"/>
        <end position="140"/>
    </location>
</feature>
<keyword evidence="3 5" id="KW-1133">Transmembrane helix</keyword>
<dbReference type="GO" id="GO:0005351">
    <property type="term" value="F:carbohydrate:proton symporter activity"/>
    <property type="evidence" value="ECO:0007669"/>
    <property type="project" value="TreeGrafter"/>
</dbReference>
<feature type="transmembrane region" description="Helical" evidence="5">
    <location>
        <begin position="302"/>
        <end position="320"/>
    </location>
</feature>
<dbReference type="Gene3D" id="1.20.1250.20">
    <property type="entry name" value="MFS general substrate transporter like domains"/>
    <property type="match status" value="2"/>
</dbReference>
<evidence type="ECO:0000256" key="3">
    <source>
        <dbReference type="ARBA" id="ARBA00022989"/>
    </source>
</evidence>
<sequence>MFRVERRMVDLWATVPCATDMVLFGYDQGTFGDIIVMQDVLDTLKLKGNTSMIGTMTALYVIGGLFGAIIAVMVGALPGQKKTILIGTSIGAVGAIMHIKQHSFNCPTLAVRGLKASWRGNLVVIVMILNIAEFSLSNWVTYGFSFVGGFHLMEIPACVPIHLHLRSPRNCSLAPESPPSRKILADLEGLDAKGGHVTNDVKEIEFTGDLLRGRTRDQGGTSTIRRLVLGMGTQIMQQLSVSYLLFSLVAIPNIERWGRRNPIMYAAGQALCCVFVTVLITYSELEGYQYQEQVASASVPFFLYYIFFGIGWQGVPWQYPNEINSASMRTKASALGTAGDWIFKSIVTVFDASSVPIVYLFYLETSDSTLEDIDRLFRENGDILIFRDKNAIAIATERTAAYF</sequence>
<feature type="transmembrane region" description="Helical" evidence="5">
    <location>
        <begin position="83"/>
        <end position="99"/>
    </location>
</feature>
<dbReference type="InterPro" id="IPR050360">
    <property type="entry name" value="MFS_Sugar_Transporters"/>
</dbReference>
<evidence type="ECO:0000256" key="4">
    <source>
        <dbReference type="ARBA" id="ARBA00023136"/>
    </source>
</evidence>
<dbReference type="PANTHER" id="PTHR48022:SF26">
    <property type="entry name" value="MAJOR FACILITATOR SUPERFAMILY (MFS) PROFILE DOMAIN-CONTAINING PROTEIN-RELATED"/>
    <property type="match status" value="1"/>
</dbReference>
<dbReference type="RefSeq" id="XP_024727609.1">
    <property type="nucleotide sequence ID" value="XM_024885469.1"/>
</dbReference>
<evidence type="ECO:0000313" key="7">
    <source>
        <dbReference type="Proteomes" id="UP000235371"/>
    </source>
</evidence>
<keyword evidence="2 5" id="KW-0812">Transmembrane</keyword>
<reference evidence="6 7" key="1">
    <citation type="submission" date="2016-04" db="EMBL/GenBank/DDBJ databases">
        <title>A degradative enzymes factory behind the ericoid mycorrhizal symbiosis.</title>
        <authorList>
            <consortium name="DOE Joint Genome Institute"/>
            <person name="Martino E."/>
            <person name="Morin E."/>
            <person name="Grelet G."/>
            <person name="Kuo A."/>
            <person name="Kohler A."/>
            <person name="Daghino S."/>
            <person name="Barry K."/>
            <person name="Choi C."/>
            <person name="Cichocki N."/>
            <person name="Clum A."/>
            <person name="Copeland A."/>
            <person name="Hainaut M."/>
            <person name="Haridas S."/>
            <person name="Labutti K."/>
            <person name="Lindquist E."/>
            <person name="Lipzen A."/>
            <person name="Khouja H.-R."/>
            <person name="Murat C."/>
            <person name="Ohm R."/>
            <person name="Olson A."/>
            <person name="Spatafora J."/>
            <person name="Veneault-Fourrey C."/>
            <person name="Henrissat B."/>
            <person name="Grigoriev I."/>
            <person name="Martin F."/>
            <person name="Perotto S."/>
        </authorList>
    </citation>
    <scope>NUCLEOTIDE SEQUENCE [LARGE SCALE GENOMIC DNA]</scope>
    <source>
        <strain evidence="6 7">E</strain>
    </source>
</reference>
<evidence type="ECO:0000256" key="5">
    <source>
        <dbReference type="SAM" id="Phobius"/>
    </source>
</evidence>
<feature type="transmembrane region" description="Helical" evidence="5">
    <location>
        <begin position="263"/>
        <end position="282"/>
    </location>
</feature>
<dbReference type="SUPFAM" id="SSF103473">
    <property type="entry name" value="MFS general substrate transporter"/>
    <property type="match status" value="1"/>
</dbReference>
<gene>
    <name evidence="6" type="ORF">K444DRAFT_648506</name>
</gene>
<dbReference type="GO" id="GO:0016020">
    <property type="term" value="C:membrane"/>
    <property type="evidence" value="ECO:0007669"/>
    <property type="project" value="UniProtKB-SubCell"/>
</dbReference>
<dbReference type="Proteomes" id="UP000235371">
    <property type="component" value="Unassembled WGS sequence"/>
</dbReference>